<dbReference type="AlphaFoldDB" id="A2D8K2"/>
<dbReference type="VEuPathDB" id="TrichDB:TVAGG3_0392740"/>
<proteinExistence type="predicted"/>
<evidence type="ECO:0000256" key="1">
    <source>
        <dbReference type="SAM" id="Phobius"/>
    </source>
</evidence>
<evidence type="ECO:0008006" key="4">
    <source>
        <dbReference type="Google" id="ProtNLM"/>
    </source>
</evidence>
<dbReference type="RefSeq" id="XP_001584237.1">
    <property type="nucleotide sequence ID" value="XM_001584187.1"/>
</dbReference>
<dbReference type="SMR" id="A2D8K2"/>
<dbReference type="KEGG" id="tva:5468813"/>
<dbReference type="InParanoid" id="A2D8K2"/>
<reference evidence="2" key="2">
    <citation type="journal article" date="2007" name="Science">
        <title>Draft genome sequence of the sexually transmitted pathogen Trichomonas vaginalis.</title>
        <authorList>
            <person name="Carlton J.M."/>
            <person name="Hirt R.P."/>
            <person name="Silva J.C."/>
            <person name="Delcher A.L."/>
            <person name="Schatz M."/>
            <person name="Zhao Q."/>
            <person name="Wortman J.R."/>
            <person name="Bidwell S.L."/>
            <person name="Alsmark U.C.M."/>
            <person name="Besteiro S."/>
            <person name="Sicheritz-Ponten T."/>
            <person name="Noel C.J."/>
            <person name="Dacks J.B."/>
            <person name="Foster P.G."/>
            <person name="Simillion C."/>
            <person name="Van de Peer Y."/>
            <person name="Miranda-Saavedra D."/>
            <person name="Barton G.J."/>
            <person name="Westrop G.D."/>
            <person name="Mueller S."/>
            <person name="Dessi D."/>
            <person name="Fiori P.L."/>
            <person name="Ren Q."/>
            <person name="Paulsen I."/>
            <person name="Zhang H."/>
            <person name="Bastida-Corcuera F.D."/>
            <person name="Simoes-Barbosa A."/>
            <person name="Brown M.T."/>
            <person name="Hayes R.D."/>
            <person name="Mukherjee M."/>
            <person name="Okumura C.Y."/>
            <person name="Schneider R."/>
            <person name="Smith A.J."/>
            <person name="Vanacova S."/>
            <person name="Villalvazo M."/>
            <person name="Haas B.J."/>
            <person name="Pertea M."/>
            <person name="Feldblyum T.V."/>
            <person name="Utterback T.R."/>
            <person name="Shu C.L."/>
            <person name="Osoegawa K."/>
            <person name="de Jong P.J."/>
            <person name="Hrdy I."/>
            <person name="Horvathova L."/>
            <person name="Zubacova Z."/>
            <person name="Dolezal P."/>
            <person name="Malik S.B."/>
            <person name="Logsdon J.M. Jr."/>
            <person name="Henze K."/>
            <person name="Gupta A."/>
            <person name="Wang C.C."/>
            <person name="Dunne R.L."/>
            <person name="Upcroft J.A."/>
            <person name="Upcroft P."/>
            <person name="White O."/>
            <person name="Salzberg S.L."/>
            <person name="Tang P."/>
            <person name="Chiu C.-H."/>
            <person name="Lee Y.-S."/>
            <person name="Embley T.M."/>
            <person name="Coombs G.H."/>
            <person name="Mottram J.C."/>
            <person name="Tachezy J."/>
            <person name="Fraser-Liggett C.M."/>
            <person name="Johnson P.J."/>
        </authorList>
    </citation>
    <scope>NUCLEOTIDE SEQUENCE [LARGE SCALE GENOMIC DNA]</scope>
    <source>
        <strain evidence="2">G3</strain>
    </source>
</reference>
<evidence type="ECO:0000313" key="3">
    <source>
        <dbReference type="Proteomes" id="UP000001542"/>
    </source>
</evidence>
<accession>A2D8K2</accession>
<dbReference type="EMBL" id="DS113179">
    <property type="protein sequence ID" value="EAY23251.1"/>
    <property type="molecule type" value="Genomic_DNA"/>
</dbReference>
<name>A2D8K2_TRIV3</name>
<organism evidence="2 3">
    <name type="scientific">Trichomonas vaginalis (strain ATCC PRA-98 / G3)</name>
    <dbReference type="NCBI Taxonomy" id="412133"/>
    <lineage>
        <taxon>Eukaryota</taxon>
        <taxon>Metamonada</taxon>
        <taxon>Parabasalia</taxon>
        <taxon>Trichomonadida</taxon>
        <taxon>Trichomonadidae</taxon>
        <taxon>Trichomonas</taxon>
    </lineage>
</organism>
<gene>
    <name evidence="2" type="ORF">TVAG_185580</name>
</gene>
<keyword evidence="1" id="KW-0812">Transmembrane</keyword>
<feature type="transmembrane region" description="Helical" evidence="1">
    <location>
        <begin position="51"/>
        <end position="71"/>
    </location>
</feature>
<protein>
    <recommendedName>
        <fullName evidence="4">Transmembrane protein</fullName>
    </recommendedName>
</protein>
<sequence>MNVLLIFIGIAMANYSIFCYLLKIELTPPKYTKALAVNGCYSYLFNSGFRYLQISLIAVHFYQIGLFFLIPFCHSHYFKHVILEIPIYIIYLVNTYTLRKYKFKKIYKANSRIETKIFQQLLSKIEQCKELLKHNKYCPECEEECKDLTKQLLDNFVYKTTLNAFLKKELDAIHSKNISLSKK</sequence>
<keyword evidence="1" id="KW-0472">Membrane</keyword>
<feature type="transmembrane region" description="Helical" evidence="1">
    <location>
        <begin position="6"/>
        <end position="24"/>
    </location>
</feature>
<keyword evidence="1" id="KW-1133">Transmembrane helix</keyword>
<reference evidence="2" key="1">
    <citation type="submission" date="2006-10" db="EMBL/GenBank/DDBJ databases">
        <authorList>
            <person name="Amadeo P."/>
            <person name="Zhao Q."/>
            <person name="Wortman J."/>
            <person name="Fraser-Liggett C."/>
            <person name="Carlton J."/>
        </authorList>
    </citation>
    <scope>NUCLEOTIDE SEQUENCE</scope>
    <source>
        <strain evidence="2">G3</strain>
    </source>
</reference>
<feature type="transmembrane region" description="Helical" evidence="1">
    <location>
        <begin position="77"/>
        <end position="98"/>
    </location>
</feature>
<keyword evidence="3" id="KW-1185">Reference proteome</keyword>
<evidence type="ECO:0000313" key="2">
    <source>
        <dbReference type="EMBL" id="EAY23251.1"/>
    </source>
</evidence>
<dbReference type="VEuPathDB" id="TrichDB:TVAG_185580"/>
<dbReference type="Proteomes" id="UP000001542">
    <property type="component" value="Unassembled WGS sequence"/>
</dbReference>